<evidence type="ECO:0000313" key="1">
    <source>
        <dbReference type="EMBL" id="MEC5423905.1"/>
    </source>
</evidence>
<organism evidence="1 2">
    <name type="scientific">Virgibacillus tibetensis</name>
    <dbReference type="NCBI Taxonomy" id="3042313"/>
    <lineage>
        <taxon>Bacteria</taxon>
        <taxon>Bacillati</taxon>
        <taxon>Bacillota</taxon>
        <taxon>Bacilli</taxon>
        <taxon>Bacillales</taxon>
        <taxon>Bacillaceae</taxon>
        <taxon>Virgibacillus</taxon>
    </lineage>
</organism>
<dbReference type="InterPro" id="IPR025616">
    <property type="entry name" value="YpjP"/>
</dbReference>
<dbReference type="Proteomes" id="UP001335737">
    <property type="component" value="Unassembled WGS sequence"/>
</dbReference>
<protein>
    <submittedName>
        <fullName evidence="1">YpjP family protein</fullName>
    </submittedName>
</protein>
<dbReference type="EMBL" id="JARZFX010000004">
    <property type="protein sequence ID" value="MEC5423905.1"/>
    <property type="molecule type" value="Genomic_DNA"/>
</dbReference>
<evidence type="ECO:0000313" key="2">
    <source>
        <dbReference type="Proteomes" id="UP001335737"/>
    </source>
</evidence>
<sequence>MKLWLRKIAVVFIAILTFGMYIPPAYINTDTEKNEEAISLKSASENVATQTLEVREEAEADITLGSDEGLFITTLTEKAREQMITKLGPRIVNQVEDDILSTILPSIEDVLQTILTEAEQDTLQYYSITENPSEGFGERIFNIYDYRTNKTVAKFHVRRDNRPLEGYWFNFHYHLSTDGFEEHHEIGEIYWDKNIPPKWMA</sequence>
<keyword evidence="2" id="KW-1185">Reference proteome</keyword>
<name>A0ABU6KFF4_9BACI</name>
<dbReference type="RefSeq" id="WP_327607474.1">
    <property type="nucleotide sequence ID" value="NZ_JARZFX010000004.1"/>
</dbReference>
<proteinExistence type="predicted"/>
<reference evidence="1 2" key="1">
    <citation type="journal article" date="2024" name="Int. J. Syst. Evol. Microbiol.">
        <title>Virgibacillus tibetensis sp. nov., isolated from salt lake on the Tibetan Plateau of China.</title>
        <authorList>
            <person name="Phurbu D."/>
            <person name="Liu Z.-X."/>
            <person name="Wang R."/>
            <person name="Zheng Y.-Y."/>
            <person name="Liu H.-C."/>
            <person name="Zhou Y.-G."/>
            <person name="Yu Y.-J."/>
            <person name="Li A.-H."/>
        </authorList>
    </citation>
    <scope>NUCLEOTIDE SEQUENCE [LARGE SCALE GENOMIC DNA]</scope>
    <source>
        <strain evidence="1 2">C22-A2</strain>
    </source>
</reference>
<comment type="caution">
    <text evidence="1">The sequence shown here is derived from an EMBL/GenBank/DDBJ whole genome shotgun (WGS) entry which is preliminary data.</text>
</comment>
<accession>A0ABU6KFF4</accession>
<dbReference type="Pfam" id="PF14005">
    <property type="entry name" value="YpjP"/>
    <property type="match status" value="1"/>
</dbReference>
<gene>
    <name evidence="1" type="ORF">QGM71_10430</name>
</gene>